<sequence length="98" mass="11223">MNDKLEQVRALVQSGVGIKDAAKTVFGTVSKYYDVVPAPDRAQVRREKLKLDSKPLRQLAFFIRADRHERLLNYAEKTGKSVTYLINQFINSLPVEEE</sequence>
<comment type="caution">
    <text evidence="1">The sequence shown here is derived from an EMBL/GenBank/DDBJ whole genome shotgun (WGS) entry which is preliminary data.</text>
</comment>
<reference evidence="1 2" key="1">
    <citation type="submission" date="2019-10" db="EMBL/GenBank/DDBJ databases">
        <title>Rudanella paleaurantiibacter sp. nov., isolated from sludge.</title>
        <authorList>
            <person name="Xu S.Q."/>
        </authorList>
    </citation>
    <scope>NUCLEOTIDE SEQUENCE [LARGE SCALE GENOMIC DNA]</scope>
    <source>
        <strain evidence="1 2">HX-22-17</strain>
    </source>
</reference>
<proteinExistence type="predicted"/>
<gene>
    <name evidence="1" type="ORF">F5984_09755</name>
</gene>
<organism evidence="1 2">
    <name type="scientific">Rudanella paleaurantiibacter</name>
    <dbReference type="NCBI Taxonomy" id="2614655"/>
    <lineage>
        <taxon>Bacteria</taxon>
        <taxon>Pseudomonadati</taxon>
        <taxon>Bacteroidota</taxon>
        <taxon>Cytophagia</taxon>
        <taxon>Cytophagales</taxon>
        <taxon>Cytophagaceae</taxon>
        <taxon>Rudanella</taxon>
    </lineage>
</organism>
<keyword evidence="2" id="KW-1185">Reference proteome</keyword>
<accession>A0A7J5U089</accession>
<evidence type="ECO:0000313" key="2">
    <source>
        <dbReference type="Proteomes" id="UP000488299"/>
    </source>
</evidence>
<dbReference type="RefSeq" id="WP_152124075.1">
    <property type="nucleotide sequence ID" value="NZ_WELI01000003.1"/>
</dbReference>
<name>A0A7J5U089_9BACT</name>
<dbReference type="AlphaFoldDB" id="A0A7J5U089"/>
<protein>
    <submittedName>
        <fullName evidence="1">Uncharacterized protein</fullName>
    </submittedName>
</protein>
<dbReference type="Proteomes" id="UP000488299">
    <property type="component" value="Unassembled WGS sequence"/>
</dbReference>
<dbReference type="EMBL" id="WELI01000003">
    <property type="protein sequence ID" value="KAB7731089.1"/>
    <property type="molecule type" value="Genomic_DNA"/>
</dbReference>
<evidence type="ECO:0000313" key="1">
    <source>
        <dbReference type="EMBL" id="KAB7731089.1"/>
    </source>
</evidence>